<accession>A0A4Q0YLT2</accession>
<dbReference type="Proteomes" id="UP000290287">
    <property type="component" value="Unassembled WGS sequence"/>
</dbReference>
<evidence type="ECO:0000259" key="4">
    <source>
        <dbReference type="Pfam" id="PF01420"/>
    </source>
</evidence>
<dbReference type="RefSeq" id="WP_129123911.1">
    <property type="nucleotide sequence ID" value="NZ_PEIB01000038.1"/>
</dbReference>
<proteinExistence type="inferred from homology"/>
<dbReference type="GO" id="GO:0004519">
    <property type="term" value="F:endonuclease activity"/>
    <property type="evidence" value="ECO:0007669"/>
    <property type="project" value="UniProtKB-KW"/>
</dbReference>
<keyword evidence="3" id="KW-0238">DNA-binding</keyword>
<keyword evidence="2" id="KW-0680">Restriction system</keyword>
<dbReference type="InterPro" id="IPR051212">
    <property type="entry name" value="Type-I_RE_S_subunit"/>
</dbReference>
<gene>
    <name evidence="5" type="ORF">CS022_21185</name>
</gene>
<dbReference type="AlphaFoldDB" id="A0A4Q0YLT2"/>
<dbReference type="Pfam" id="PF01420">
    <property type="entry name" value="Methylase_S"/>
    <property type="match status" value="2"/>
</dbReference>
<dbReference type="GO" id="GO:0003677">
    <property type="term" value="F:DNA binding"/>
    <property type="evidence" value="ECO:0007669"/>
    <property type="project" value="UniProtKB-KW"/>
</dbReference>
<organism evidence="5 6">
    <name type="scientific">Veronia nyctiphanis</name>
    <dbReference type="NCBI Taxonomy" id="1278244"/>
    <lineage>
        <taxon>Bacteria</taxon>
        <taxon>Pseudomonadati</taxon>
        <taxon>Pseudomonadota</taxon>
        <taxon>Gammaproteobacteria</taxon>
        <taxon>Vibrionales</taxon>
        <taxon>Vibrionaceae</taxon>
        <taxon>Veronia</taxon>
    </lineage>
</organism>
<comment type="similarity">
    <text evidence="1">Belongs to the type-I restriction system S methylase family.</text>
</comment>
<keyword evidence="5" id="KW-0255">Endonuclease</keyword>
<dbReference type="OrthoDB" id="398435at2"/>
<dbReference type="InterPro" id="IPR044946">
    <property type="entry name" value="Restrct_endonuc_typeI_TRD_sf"/>
</dbReference>
<dbReference type="CDD" id="cd17282">
    <property type="entry name" value="RMtype1_S_Eco16444ORF1681_TRD1-CR1_like"/>
    <property type="match status" value="1"/>
</dbReference>
<dbReference type="PANTHER" id="PTHR43140:SF1">
    <property type="entry name" value="TYPE I RESTRICTION ENZYME ECOKI SPECIFICITY SUBUNIT"/>
    <property type="match status" value="1"/>
</dbReference>
<dbReference type="EMBL" id="PEIB01000038">
    <property type="protein sequence ID" value="RXJ71345.1"/>
    <property type="molecule type" value="Genomic_DNA"/>
</dbReference>
<keyword evidence="6" id="KW-1185">Reference proteome</keyword>
<evidence type="ECO:0000313" key="5">
    <source>
        <dbReference type="EMBL" id="RXJ71345.1"/>
    </source>
</evidence>
<dbReference type="Gene3D" id="3.90.220.20">
    <property type="entry name" value="DNA methylase specificity domains"/>
    <property type="match status" value="2"/>
</dbReference>
<evidence type="ECO:0000256" key="1">
    <source>
        <dbReference type="ARBA" id="ARBA00010923"/>
    </source>
</evidence>
<comment type="caution">
    <text evidence="5">The sequence shown here is derived from an EMBL/GenBank/DDBJ whole genome shotgun (WGS) entry which is preliminary data.</text>
</comment>
<dbReference type="SUPFAM" id="SSF116734">
    <property type="entry name" value="DNA methylase specificity domain"/>
    <property type="match status" value="2"/>
</dbReference>
<name>A0A4Q0YLT2_9GAMM</name>
<protein>
    <submittedName>
        <fullName evidence="5">Restriction endonuclease subunit S</fullName>
    </submittedName>
</protein>
<evidence type="ECO:0000256" key="2">
    <source>
        <dbReference type="ARBA" id="ARBA00022747"/>
    </source>
</evidence>
<dbReference type="InterPro" id="IPR000055">
    <property type="entry name" value="Restrct_endonuc_typeI_TRD"/>
</dbReference>
<keyword evidence="5" id="KW-0540">Nuclease</keyword>
<feature type="domain" description="Type I restriction modification DNA specificity" evidence="4">
    <location>
        <begin position="378"/>
        <end position="555"/>
    </location>
</feature>
<reference evidence="5 6" key="1">
    <citation type="submission" date="2017-10" db="EMBL/GenBank/DDBJ databases">
        <title>Nyctiphanis sp. nov., isolated from the stomach of the euphausiid Nyctiphanes simplex (Hansen, 1911) in the Gulf of California.</title>
        <authorList>
            <person name="Gomez-Gil B."/>
            <person name="Aguilar-Mendez M."/>
            <person name="Lopez-Cortes A."/>
            <person name="Gomez-Gutierrez J."/>
            <person name="Roque A."/>
            <person name="Lang E."/>
            <person name="Gonzalez-Castillo A."/>
        </authorList>
    </citation>
    <scope>NUCLEOTIDE SEQUENCE [LARGE SCALE GENOMIC DNA]</scope>
    <source>
        <strain evidence="5 6">CAIM 600</strain>
    </source>
</reference>
<dbReference type="CDD" id="cd17254">
    <property type="entry name" value="RMtype1_S_FclI-TRD1-CR1_like"/>
    <property type="match status" value="1"/>
</dbReference>
<evidence type="ECO:0000256" key="3">
    <source>
        <dbReference type="ARBA" id="ARBA00023125"/>
    </source>
</evidence>
<sequence length="656" mass="74212">MPAEKLITDHIDLWTSAVKAKSASGRGSSKKRELYGIKKLRELILELAVRGKLVPQDPNDEPAENLLSKSIATKESLLSQGKIKKSRAKKNIKDEHFFEYPQSWKTAKIEDLIHVINGRAYKKAEMLASGTPILRVGNLFTSNDWYYSDLNLEADKYIDNGDLIYAWSASFGPFIWDGGKVIYHYHIWKMDIFSETSLDKHFSRLFLQAISERIKASGNGIAMIHMTKERMEKVVHPLPPLKEQHRIVAKVDELMTLCDQLEQHTEASLDAHKVLVETLLNTLTNSADADELMQNWARISKHFDTLFTTEDSIDQLKRTILQLAVMGKLVPQDPTDEPASELLARIAEEKAQLVKEKKIKKQKALPPIAEDEKPFELPEGWEWCRLPDLGELARGKSKHRPRNDPQLYVDGEYPLVQTGDVARSNGFIETYTAKYNDIGLAQSQLWPKGTLCITIAANIADTGILGFDACFPDSVVGFTPYEKLIPTVYFDYFIQTAKENLEKYAPSTAQKNINLEILSNVLVPCPPTQEFRRIVNKINSLNILCDQLKQKLNDINQTQLSLTDAIVGEFVSLPEDEVKEQNNSDKSMLISTILTTTDANIDSLSPLAYLIHQQDGKADAREVWTKSKLSLPEFYKQLKKEIDAGYIEKPDPAVIK</sequence>
<feature type="domain" description="Type I restriction modification DNA specificity" evidence="4">
    <location>
        <begin position="101"/>
        <end position="269"/>
    </location>
</feature>
<dbReference type="GO" id="GO:0009307">
    <property type="term" value="P:DNA restriction-modification system"/>
    <property type="evidence" value="ECO:0007669"/>
    <property type="project" value="UniProtKB-KW"/>
</dbReference>
<keyword evidence="5" id="KW-0378">Hydrolase</keyword>
<evidence type="ECO:0000313" key="6">
    <source>
        <dbReference type="Proteomes" id="UP000290287"/>
    </source>
</evidence>
<dbReference type="PANTHER" id="PTHR43140">
    <property type="entry name" value="TYPE-1 RESTRICTION ENZYME ECOKI SPECIFICITY PROTEIN"/>
    <property type="match status" value="1"/>
</dbReference>